<dbReference type="InterPro" id="IPR009936">
    <property type="entry name" value="DUF1468"/>
</dbReference>
<dbReference type="OrthoDB" id="5124735at2"/>
<feature type="transmembrane region" description="Helical" evidence="1">
    <location>
        <begin position="142"/>
        <end position="166"/>
    </location>
</feature>
<comment type="caution">
    <text evidence="3">The sequence shown here is derived from an EMBL/GenBank/DDBJ whole genome shotgun (WGS) entry which is preliminary data.</text>
</comment>
<keyword evidence="4" id="KW-1185">Reference proteome</keyword>
<keyword evidence="1" id="KW-0812">Transmembrane</keyword>
<dbReference type="Pfam" id="PF07331">
    <property type="entry name" value="TctB"/>
    <property type="match status" value="1"/>
</dbReference>
<accession>A0A2M9C4X4</accession>
<feature type="domain" description="DUF1468" evidence="2">
    <location>
        <begin position="26"/>
        <end position="169"/>
    </location>
</feature>
<gene>
    <name evidence="3" type="ORF">CLV54_0614</name>
</gene>
<keyword evidence="1" id="KW-1133">Transmembrane helix</keyword>
<dbReference type="Proteomes" id="UP000230161">
    <property type="component" value="Unassembled WGS sequence"/>
</dbReference>
<keyword evidence="1" id="KW-0472">Membrane</keyword>
<sequence length="176" mass="19165">MADSESAESPAVVERRRRGSRRELVIVAIFLLVISVGIGITSIQLAARREFQPDSSGTFPLIVGGGLLLFSILFLFETLKPRDDGYLEAHMASEKSSTRMRVVVWVVLVLLGYAAIVALVGYTIATAALFIVVSRLLNEKRWWLNITVGVLLAAAIYFGFTLLLGVKLPAGFLGVI</sequence>
<proteinExistence type="predicted"/>
<reference evidence="3 4" key="1">
    <citation type="submission" date="2017-11" db="EMBL/GenBank/DDBJ databases">
        <title>Genomic Encyclopedia of Archaeal and Bacterial Type Strains, Phase II (KMG-II): From Individual Species to Whole Genera.</title>
        <authorList>
            <person name="Goeker M."/>
        </authorList>
    </citation>
    <scope>NUCLEOTIDE SEQUENCE [LARGE SCALE GENOMIC DNA]</scope>
    <source>
        <strain evidence="3 4">DSM 25625</strain>
    </source>
</reference>
<feature type="transmembrane region" description="Helical" evidence="1">
    <location>
        <begin position="24"/>
        <end position="47"/>
    </location>
</feature>
<protein>
    <submittedName>
        <fullName evidence="3">Putative tricarboxylic transport membrane protein</fullName>
    </submittedName>
</protein>
<dbReference type="RefSeq" id="WP_100343454.1">
    <property type="nucleotide sequence ID" value="NZ_PGFB01000001.1"/>
</dbReference>
<dbReference type="AlphaFoldDB" id="A0A2M9C4X4"/>
<evidence type="ECO:0000313" key="3">
    <source>
        <dbReference type="EMBL" id="PJJ65581.1"/>
    </source>
</evidence>
<evidence type="ECO:0000313" key="4">
    <source>
        <dbReference type="Proteomes" id="UP000230161"/>
    </source>
</evidence>
<dbReference type="EMBL" id="PGFB01000001">
    <property type="protein sequence ID" value="PJJ65581.1"/>
    <property type="molecule type" value="Genomic_DNA"/>
</dbReference>
<evidence type="ECO:0000256" key="1">
    <source>
        <dbReference type="SAM" id="Phobius"/>
    </source>
</evidence>
<name>A0A2M9C4X4_9MICO</name>
<organism evidence="3 4">
    <name type="scientific">Compostimonas suwonensis</name>
    <dbReference type="NCBI Taxonomy" id="1048394"/>
    <lineage>
        <taxon>Bacteria</taxon>
        <taxon>Bacillati</taxon>
        <taxon>Actinomycetota</taxon>
        <taxon>Actinomycetes</taxon>
        <taxon>Micrococcales</taxon>
        <taxon>Microbacteriaceae</taxon>
        <taxon>Compostimonas</taxon>
    </lineage>
</organism>
<feature type="transmembrane region" description="Helical" evidence="1">
    <location>
        <begin position="100"/>
        <end position="130"/>
    </location>
</feature>
<evidence type="ECO:0000259" key="2">
    <source>
        <dbReference type="Pfam" id="PF07331"/>
    </source>
</evidence>
<feature type="transmembrane region" description="Helical" evidence="1">
    <location>
        <begin position="59"/>
        <end position="79"/>
    </location>
</feature>